<gene>
    <name evidence="5" type="ORF">CBP31_14245</name>
</gene>
<dbReference type="AlphaFoldDB" id="A0A1Y0D7X3"/>
<accession>A0A1Y0D7X3</accession>
<dbReference type="PRINTS" id="PR00811">
    <property type="entry name" value="BCTERIALGSPD"/>
</dbReference>
<evidence type="ECO:0000313" key="6">
    <source>
        <dbReference type="Proteomes" id="UP000243937"/>
    </source>
</evidence>
<dbReference type="Pfam" id="PF00263">
    <property type="entry name" value="Secretin"/>
    <property type="match status" value="1"/>
</dbReference>
<comment type="similarity">
    <text evidence="1">Belongs to the bacterial secretin family.</text>
</comment>
<reference evidence="5 6" key="1">
    <citation type="journal article" date="2014" name="Int. J. Syst. Evol. Microbiol.">
        <title>Oceanisphaera profunda sp. nov., a marine bacterium isolated from deep-sea sediment, and emended description of the genus Oceanisphaera.</title>
        <authorList>
            <person name="Xu Z."/>
            <person name="Zhang X.Y."/>
            <person name="Su H.N."/>
            <person name="Yu Z.C."/>
            <person name="Liu C."/>
            <person name="Li H."/>
            <person name="Chen X.L."/>
            <person name="Song X.Y."/>
            <person name="Xie B.B."/>
            <person name="Qin Q.L."/>
            <person name="Zhou B.C."/>
            <person name="Shi M."/>
            <person name="Huang Y."/>
            <person name="Zhang Y.Z."/>
        </authorList>
    </citation>
    <scope>NUCLEOTIDE SEQUENCE [LARGE SCALE GENOMIC DNA]</scope>
    <source>
        <strain evidence="5 6">SM1222</strain>
    </source>
</reference>
<dbReference type="Pfam" id="PF13629">
    <property type="entry name" value="T2SS-T3SS_pil_N"/>
    <property type="match status" value="1"/>
</dbReference>
<feature type="region of interest" description="Disordered" evidence="2">
    <location>
        <begin position="445"/>
        <end position="477"/>
    </location>
</feature>
<evidence type="ECO:0000256" key="1">
    <source>
        <dbReference type="RuleBase" id="RU004003"/>
    </source>
</evidence>
<dbReference type="InterPro" id="IPR050810">
    <property type="entry name" value="Bact_Secretion_Sys_Channel"/>
</dbReference>
<dbReference type="PRINTS" id="PR01032">
    <property type="entry name" value="PHAGEIV"/>
</dbReference>
<dbReference type="OrthoDB" id="9775455at2"/>
<dbReference type="PANTHER" id="PTHR30332">
    <property type="entry name" value="PROBABLE GENERAL SECRETION PATHWAY PROTEIN D"/>
    <property type="match status" value="1"/>
</dbReference>
<dbReference type="InterPro" id="IPR001775">
    <property type="entry name" value="GspD/PilQ"/>
</dbReference>
<dbReference type="KEGG" id="opf:CBP31_14245"/>
<feature type="domain" description="Pilus formation protein N-terminal" evidence="4">
    <location>
        <begin position="38"/>
        <end position="107"/>
    </location>
</feature>
<dbReference type="PANTHER" id="PTHR30332:SF17">
    <property type="entry name" value="TYPE IV PILIATION SYSTEM PROTEIN DR_0774-RELATED"/>
    <property type="match status" value="1"/>
</dbReference>
<feature type="domain" description="Type II/III secretion system secretin-like" evidence="3">
    <location>
        <begin position="251"/>
        <end position="410"/>
    </location>
</feature>
<evidence type="ECO:0000313" key="5">
    <source>
        <dbReference type="EMBL" id="ART83648.1"/>
    </source>
</evidence>
<dbReference type="InterPro" id="IPR004846">
    <property type="entry name" value="T2SS/T3SS_dom"/>
</dbReference>
<dbReference type="EMBL" id="CP021377">
    <property type="protein sequence ID" value="ART83648.1"/>
    <property type="molecule type" value="Genomic_DNA"/>
</dbReference>
<sequence>MNKKQTPILGALALVLGLLPGLLSGVVWAGGSLQQAGNEIQLPIHKSRSLLLDRPVSRVSVGNPAIADVLVLKDRELYLVGKALGHTNIMVWDTNDALLQVYDIEVSHDLQGLKERLYRFLPQEPIQVHTTQGQLVMSGEVSDLAKLNAAYELGKGYVVAAEGGVARSEVMNMMSVGGGQQVMLEVTVAEVSRDTTRNWESAFELITNTGNWGVALLRDNVGQLANFGTNTAIGGFGSSSTMFRTALDLAKTRGLARVLAEPRITAISGQSAEFLSGGEFPIPVPSDDGIAIEYKEFGVGLKFTPVVLSSGKINLNLNIVVSEPTTVNSTEIPIFGNVIALNKRSAGTTVELGDGQTISIAGLLSENTRESVSQLPFAGDIPILGNLFTSRSYVKGESELVIMVTPRLVRPFDKQQVTLPTDNFIEPNDVEFYLLGRMSDRHQVTDRAASPAAANSYGSSASVGAEGGTEQTYGQSL</sequence>
<dbReference type="GO" id="GO:0009306">
    <property type="term" value="P:protein secretion"/>
    <property type="evidence" value="ECO:0007669"/>
    <property type="project" value="InterPro"/>
</dbReference>
<keyword evidence="6" id="KW-1185">Reference proteome</keyword>
<proteinExistence type="inferred from homology"/>
<organism evidence="5 6">
    <name type="scientific">Oceanisphaera profunda</name>
    <dbReference type="NCBI Taxonomy" id="1416627"/>
    <lineage>
        <taxon>Bacteria</taxon>
        <taxon>Pseudomonadati</taxon>
        <taxon>Pseudomonadota</taxon>
        <taxon>Gammaproteobacteria</taxon>
        <taxon>Aeromonadales</taxon>
        <taxon>Aeromonadaceae</taxon>
        <taxon>Oceanisphaera</taxon>
    </lineage>
</organism>
<name>A0A1Y0D7X3_9GAMM</name>
<dbReference type="InterPro" id="IPR032789">
    <property type="entry name" value="T2SS-T3SS_pil_N"/>
</dbReference>
<evidence type="ECO:0000256" key="2">
    <source>
        <dbReference type="SAM" id="MobiDB-lite"/>
    </source>
</evidence>
<dbReference type="RefSeq" id="WP_087038327.1">
    <property type="nucleotide sequence ID" value="NZ_CP021377.1"/>
</dbReference>
<protein>
    <submittedName>
        <fullName evidence="5">Pilus assembly protein CpaC</fullName>
    </submittedName>
</protein>
<evidence type="ECO:0000259" key="4">
    <source>
        <dbReference type="Pfam" id="PF13629"/>
    </source>
</evidence>
<dbReference type="Proteomes" id="UP000243937">
    <property type="component" value="Chromosome"/>
</dbReference>
<dbReference type="GO" id="GO:0015627">
    <property type="term" value="C:type II protein secretion system complex"/>
    <property type="evidence" value="ECO:0007669"/>
    <property type="project" value="TreeGrafter"/>
</dbReference>
<evidence type="ECO:0000259" key="3">
    <source>
        <dbReference type="Pfam" id="PF00263"/>
    </source>
</evidence>